<evidence type="ECO:0000256" key="12">
    <source>
        <dbReference type="ARBA" id="ARBA00022777"/>
    </source>
</evidence>
<keyword evidence="12" id="KW-0418">Kinase</keyword>
<keyword evidence="7" id="KW-0285">Flavoprotein</keyword>
<dbReference type="GO" id="GO:0005524">
    <property type="term" value="F:ATP binding"/>
    <property type="evidence" value="ECO:0007669"/>
    <property type="project" value="UniProtKB-KW"/>
</dbReference>
<evidence type="ECO:0000256" key="1">
    <source>
        <dbReference type="ARBA" id="ARBA00004726"/>
    </source>
</evidence>
<dbReference type="SMART" id="SM00904">
    <property type="entry name" value="Flavokinase"/>
    <property type="match status" value="1"/>
</dbReference>
<dbReference type="NCBIfam" id="NF004162">
    <property type="entry name" value="PRK05627.1-5"/>
    <property type="match status" value="1"/>
</dbReference>
<dbReference type="NCBIfam" id="NF004160">
    <property type="entry name" value="PRK05627.1-3"/>
    <property type="match status" value="1"/>
</dbReference>
<evidence type="ECO:0000313" key="17">
    <source>
        <dbReference type="EMBL" id="EJX07428.1"/>
    </source>
</evidence>
<dbReference type="Pfam" id="PF06574">
    <property type="entry name" value="FAD_syn"/>
    <property type="match status" value="1"/>
</dbReference>
<reference evidence="17" key="1">
    <citation type="journal article" date="2012" name="PLoS ONE">
        <title>Gene sets for utilization of primary and secondary nutrition supplies in the distal gut of endangered iberian lynx.</title>
        <authorList>
            <person name="Alcaide M."/>
            <person name="Messina E."/>
            <person name="Richter M."/>
            <person name="Bargiela R."/>
            <person name="Peplies J."/>
            <person name="Huws S.A."/>
            <person name="Newbold C.J."/>
            <person name="Golyshin P.N."/>
            <person name="Simon M.A."/>
            <person name="Lopez G."/>
            <person name="Yakimov M.M."/>
            <person name="Ferrer M."/>
        </authorList>
    </citation>
    <scope>NUCLEOTIDE SEQUENCE</scope>
</reference>
<proteinExistence type="inferred from homology"/>
<dbReference type="EMBL" id="AMCI01000885">
    <property type="protein sequence ID" value="EJX07428.1"/>
    <property type="molecule type" value="Genomic_DNA"/>
</dbReference>
<evidence type="ECO:0000256" key="4">
    <source>
        <dbReference type="ARBA" id="ARBA00012105"/>
    </source>
</evidence>
<evidence type="ECO:0000256" key="9">
    <source>
        <dbReference type="ARBA" id="ARBA00022679"/>
    </source>
</evidence>
<dbReference type="Gene3D" id="2.40.30.30">
    <property type="entry name" value="Riboflavin kinase-like"/>
    <property type="match status" value="1"/>
</dbReference>
<keyword evidence="11" id="KW-0547">Nucleotide-binding</keyword>
<evidence type="ECO:0000256" key="11">
    <source>
        <dbReference type="ARBA" id="ARBA00022741"/>
    </source>
</evidence>
<evidence type="ECO:0000256" key="6">
    <source>
        <dbReference type="ARBA" id="ARBA00018483"/>
    </source>
</evidence>
<dbReference type="PIRSF" id="PIRSF004491">
    <property type="entry name" value="FAD_Synth"/>
    <property type="match status" value="1"/>
</dbReference>
<feature type="domain" description="Riboflavin kinase" evidence="16">
    <location>
        <begin position="180"/>
        <end position="306"/>
    </location>
</feature>
<accession>J9GWM9</accession>
<evidence type="ECO:0000256" key="3">
    <source>
        <dbReference type="ARBA" id="ARBA00010214"/>
    </source>
</evidence>
<dbReference type="SUPFAM" id="SSF52374">
    <property type="entry name" value="Nucleotidylyl transferase"/>
    <property type="match status" value="1"/>
</dbReference>
<dbReference type="GO" id="GO:0009231">
    <property type="term" value="P:riboflavin biosynthetic process"/>
    <property type="evidence" value="ECO:0007669"/>
    <property type="project" value="InterPro"/>
</dbReference>
<evidence type="ECO:0000256" key="10">
    <source>
        <dbReference type="ARBA" id="ARBA00022695"/>
    </source>
</evidence>
<comment type="caution">
    <text evidence="17">The sequence shown here is derived from an EMBL/GenBank/DDBJ whole genome shotgun (WGS) entry which is preliminary data.</text>
</comment>
<dbReference type="GO" id="GO:0006747">
    <property type="term" value="P:FAD biosynthetic process"/>
    <property type="evidence" value="ECO:0007669"/>
    <property type="project" value="UniProtKB-UniPathway"/>
</dbReference>
<keyword evidence="8" id="KW-0288">FMN</keyword>
<evidence type="ECO:0000256" key="5">
    <source>
        <dbReference type="ARBA" id="ARBA00012393"/>
    </source>
</evidence>
<keyword evidence="13" id="KW-0274">FAD</keyword>
<evidence type="ECO:0000256" key="13">
    <source>
        <dbReference type="ARBA" id="ARBA00022827"/>
    </source>
</evidence>
<dbReference type="GO" id="GO:0009398">
    <property type="term" value="P:FMN biosynthetic process"/>
    <property type="evidence" value="ECO:0007669"/>
    <property type="project" value="UniProtKB-UniPathway"/>
</dbReference>
<evidence type="ECO:0000256" key="14">
    <source>
        <dbReference type="ARBA" id="ARBA00022840"/>
    </source>
</evidence>
<dbReference type="Pfam" id="PF01687">
    <property type="entry name" value="Flavokinase"/>
    <property type="match status" value="1"/>
</dbReference>
<evidence type="ECO:0000259" key="16">
    <source>
        <dbReference type="SMART" id="SM00904"/>
    </source>
</evidence>
<dbReference type="PANTHER" id="PTHR22749">
    <property type="entry name" value="RIBOFLAVIN KINASE/FMN ADENYLYLTRANSFERASE"/>
    <property type="match status" value="1"/>
</dbReference>
<dbReference type="UniPathway" id="UPA00276">
    <property type="reaction ID" value="UER00406"/>
</dbReference>
<name>J9GWM9_9ZZZZ</name>
<dbReference type="CDD" id="cd02064">
    <property type="entry name" value="FAD_synthetase_N"/>
    <property type="match status" value="1"/>
</dbReference>
<comment type="pathway">
    <text evidence="1">Cofactor biosynthesis; FAD biosynthesis; FAD from FMN: step 1/1.</text>
</comment>
<dbReference type="EC" id="2.7.1.26" evidence="4"/>
<dbReference type="PANTHER" id="PTHR22749:SF6">
    <property type="entry name" value="RIBOFLAVIN KINASE"/>
    <property type="match status" value="1"/>
</dbReference>
<dbReference type="UniPathway" id="UPA00277">
    <property type="reaction ID" value="UER00407"/>
</dbReference>
<evidence type="ECO:0000256" key="2">
    <source>
        <dbReference type="ARBA" id="ARBA00005201"/>
    </source>
</evidence>
<dbReference type="InterPro" id="IPR015865">
    <property type="entry name" value="Riboflavin_kinase_bac/euk"/>
</dbReference>
<organism evidence="17">
    <name type="scientific">gut metagenome</name>
    <dbReference type="NCBI Taxonomy" id="749906"/>
    <lineage>
        <taxon>unclassified sequences</taxon>
        <taxon>metagenomes</taxon>
        <taxon>organismal metagenomes</taxon>
    </lineage>
</organism>
<dbReference type="SUPFAM" id="SSF82114">
    <property type="entry name" value="Riboflavin kinase-like"/>
    <property type="match status" value="1"/>
</dbReference>
<keyword evidence="10" id="KW-0548">Nucleotidyltransferase</keyword>
<dbReference type="NCBIfam" id="TIGR00083">
    <property type="entry name" value="ribF"/>
    <property type="match status" value="1"/>
</dbReference>
<dbReference type="InterPro" id="IPR023465">
    <property type="entry name" value="Riboflavin_kinase_dom_sf"/>
</dbReference>
<evidence type="ECO:0000256" key="7">
    <source>
        <dbReference type="ARBA" id="ARBA00022630"/>
    </source>
</evidence>
<dbReference type="InterPro" id="IPR023468">
    <property type="entry name" value="Riboflavin_kinase"/>
</dbReference>
<comment type="similarity">
    <text evidence="3">Belongs to the RibF family.</text>
</comment>
<dbReference type="Gene3D" id="3.40.50.620">
    <property type="entry name" value="HUPs"/>
    <property type="match status" value="1"/>
</dbReference>
<dbReference type="GO" id="GO:0003919">
    <property type="term" value="F:FMN adenylyltransferase activity"/>
    <property type="evidence" value="ECO:0007669"/>
    <property type="project" value="UniProtKB-EC"/>
</dbReference>
<protein>
    <recommendedName>
        <fullName evidence="6">Bifunctional riboflavin kinase/FMN adenylyltransferase</fullName>
        <ecNumber evidence="4">2.7.1.26</ecNumber>
        <ecNumber evidence="5">2.7.7.2</ecNumber>
    </recommendedName>
</protein>
<dbReference type="AlphaFoldDB" id="J9GWM9"/>
<dbReference type="FunFam" id="3.40.50.620:FF:000021">
    <property type="entry name" value="Riboflavin biosynthesis protein"/>
    <property type="match status" value="1"/>
</dbReference>
<dbReference type="GO" id="GO:0008531">
    <property type="term" value="F:riboflavin kinase activity"/>
    <property type="evidence" value="ECO:0007669"/>
    <property type="project" value="UniProtKB-EC"/>
</dbReference>
<dbReference type="InterPro" id="IPR002606">
    <property type="entry name" value="Riboflavin_kinase_bac"/>
</dbReference>
<keyword evidence="14" id="KW-0067">ATP-binding</keyword>
<keyword evidence="9" id="KW-0808">Transferase</keyword>
<dbReference type="InterPro" id="IPR015864">
    <property type="entry name" value="FAD_synthase"/>
</dbReference>
<dbReference type="InterPro" id="IPR014729">
    <property type="entry name" value="Rossmann-like_a/b/a_fold"/>
</dbReference>
<evidence type="ECO:0000256" key="15">
    <source>
        <dbReference type="ARBA" id="ARBA00023268"/>
    </source>
</evidence>
<comment type="pathway">
    <text evidence="2">Cofactor biosynthesis; FMN biosynthesis; FMN from riboflavin (ATP route): step 1/1.</text>
</comment>
<gene>
    <name evidence="17" type="ORF">EVA_04486</name>
</gene>
<sequence>MNLLTPPVPSAFPPLTATIGFFDGVHRGHRFLIEQVKETAVREGRCAALVTFSTHPRQVLQSTYRPQLLTTSSEKLALLETTGVDYGIVLPFTVELSQLSARAFMQLLHDRYHICTLVIGYDHRFGHNREEGFADYVRYGAELGLHIEQARAFHAGKQHISSSSIRALLRAGEVASAAQLLGYPYFLQGQVVSGHQIGRRLGFPTANLQVNANDKLLPAHGVYAIRAEVEGMTYGGMLNIGCRPTLANGDAVSIEAHLFGFEGNLYGRSLRVLFIERLRPERKFDSLDALTAQMEVDRQQAEALLR</sequence>
<keyword evidence="15" id="KW-0511">Multifunctional enzyme</keyword>
<dbReference type="EC" id="2.7.7.2" evidence="5"/>
<evidence type="ECO:0000256" key="8">
    <source>
        <dbReference type="ARBA" id="ARBA00022643"/>
    </source>
</evidence>